<feature type="domain" description="DUF4460" evidence="2">
    <location>
        <begin position="242"/>
        <end position="286"/>
    </location>
</feature>
<accession>D3B5U2</accession>
<sequence>MNRLIGLIKPSNTALVSGATTSSNLSLVRLCSQSLKYSTDNKDKNEQQQQPPQQQPKKKQHNKQHNKQQQQQQNQQPQQQQQQQQQDMATNIQSRQQRPQIVQRPHHSNQNQNNRQHQQQNVAGSSFNQSFTKKSDSPAANAFAAASNELNNKNSNNNNNSINSNDQDNQDDVAEDFDEEFDEDEEAEEDNFENIDEKLFDGLDINVNIAEGYENVREAEREVKVNKRQPVEKMMPYHYSSRELEGLLRSHLKKFLAKVHPDNFHQDPSKSQVNQRSLTALNNLLRTRDSYVKVAEGSSEELKLDKIPTTLSLAFHHHTLEGTQGFLEHELIFEEPAPTIATSKSALVSYVTELRFAVHRQLYELFRKADISIPQIELDQLTRPTNEVDQLVDDPWEEYFDAPKDGESEFALTRILDEFIVQNNVSEHRQFAELSLEQTSLLQLFNEDKVFFYFGEQIKGDVNVMRTLGYREEAERQILHLKSQLQSLEFREWHQLPILITSPQFYEKLANSAAAQSFVILNKDFDPLHVLPYIKQKVPRVVKNFKDLYSISKNNITMLEKSTIQLEKTLGANSVVIENLFSVNQRSMRSVRDQFNRSQTTISKLNIPMIKILEQVRANRWISLPESRLENSAMNSWKLNNVKMDEAEKRSIAQSIVKEKYPRLSKAEQKAKVESMVASSEVATTSSDTREKPLTIVDPNQFNYIQSAPFVSTAMECVNRLSKMIETETPVRMLFPNNMKSDDQSSKAKSQVLVFDDPERTIDLLTDRPNIAPLAIDLNSNTKANLVTDFGVPAFGGDATTAAAGESKHDSKVDKVIKDKLSAESAISESADSTSSTPAMSAANFQMATANQKLADFGWANINLVLSDHYQFIMSKDDDVAYIFIPLNFREEELMLFLNSHYDKIALIQKEFYNPVMGQTQKVVELQAIETLVKQTLEKSELASIKINANAVPLLAQQFESASFFKNIVFLSTDLKSIKTVGPHVDIVIGGKSYDIKFTNAENSRATVTLPHEDRTTFNFSRIISDLTSKSEFFKQLLPDYQSGSFNFSLLQQSSSSSTTTPKEQ</sequence>
<organism evidence="3 4">
    <name type="scientific">Heterostelium pallidum (strain ATCC 26659 / Pp 5 / PN500)</name>
    <name type="common">Cellular slime mold</name>
    <name type="synonym">Polysphondylium pallidum</name>
    <dbReference type="NCBI Taxonomy" id="670386"/>
    <lineage>
        <taxon>Eukaryota</taxon>
        <taxon>Amoebozoa</taxon>
        <taxon>Evosea</taxon>
        <taxon>Eumycetozoa</taxon>
        <taxon>Dictyostelia</taxon>
        <taxon>Acytosteliales</taxon>
        <taxon>Acytosteliaceae</taxon>
        <taxon>Heterostelium</taxon>
    </lineage>
</organism>
<dbReference type="InterPro" id="IPR027986">
    <property type="entry name" value="TCAIM"/>
</dbReference>
<evidence type="ECO:0000256" key="1">
    <source>
        <dbReference type="SAM" id="MobiDB-lite"/>
    </source>
</evidence>
<gene>
    <name evidence="3" type="ORF">PPL_04030</name>
</gene>
<dbReference type="PANTHER" id="PTHR31596:SF5">
    <property type="entry name" value="DUF4460 DOMAIN-CONTAINING PROTEIN"/>
    <property type="match status" value="1"/>
</dbReference>
<evidence type="ECO:0000313" key="3">
    <source>
        <dbReference type="EMBL" id="EFA83240.1"/>
    </source>
</evidence>
<proteinExistence type="predicted"/>
<dbReference type="GeneID" id="31359517"/>
<feature type="compositionally biased region" description="Acidic residues" evidence="1">
    <location>
        <begin position="168"/>
        <end position="194"/>
    </location>
</feature>
<feature type="compositionally biased region" description="Polar residues" evidence="1">
    <location>
        <begin position="122"/>
        <end position="132"/>
    </location>
</feature>
<dbReference type="RefSeq" id="XP_020435357.1">
    <property type="nucleotide sequence ID" value="XM_020574943.1"/>
</dbReference>
<dbReference type="STRING" id="670386.D3B5U2"/>
<protein>
    <recommendedName>
        <fullName evidence="2">DUF4460 domain-containing protein</fullName>
    </recommendedName>
</protein>
<name>D3B5U2_HETP5</name>
<dbReference type="InterPro" id="IPR028031">
    <property type="entry name" value="DUF4460"/>
</dbReference>
<feature type="region of interest" description="Disordered" evidence="1">
    <location>
        <begin position="38"/>
        <end position="197"/>
    </location>
</feature>
<evidence type="ECO:0000313" key="4">
    <source>
        <dbReference type="Proteomes" id="UP000001396"/>
    </source>
</evidence>
<feature type="compositionally biased region" description="Low complexity" evidence="1">
    <location>
        <begin position="108"/>
        <end position="121"/>
    </location>
</feature>
<dbReference type="FunCoup" id="D3B5U2">
    <property type="interactions" value="635"/>
</dbReference>
<reference evidence="3 4" key="1">
    <citation type="journal article" date="2011" name="Genome Res.">
        <title>Phylogeny-wide analysis of social amoeba genomes highlights ancient origins for complex intercellular communication.</title>
        <authorList>
            <person name="Heidel A.J."/>
            <person name="Lawal H.M."/>
            <person name="Felder M."/>
            <person name="Schilde C."/>
            <person name="Helps N.R."/>
            <person name="Tunggal B."/>
            <person name="Rivero F."/>
            <person name="John U."/>
            <person name="Schleicher M."/>
            <person name="Eichinger L."/>
            <person name="Platzer M."/>
            <person name="Noegel A.A."/>
            <person name="Schaap P."/>
            <person name="Gloeckner G."/>
        </authorList>
    </citation>
    <scope>NUCLEOTIDE SEQUENCE [LARGE SCALE GENOMIC DNA]</scope>
    <source>
        <strain evidence="4">ATCC 26659 / Pp 5 / PN500</strain>
    </source>
</reference>
<feature type="compositionally biased region" description="Polar residues" evidence="1">
    <location>
        <begin position="87"/>
        <end position="100"/>
    </location>
</feature>
<dbReference type="PANTHER" id="PTHR31596">
    <property type="entry name" value="T-CELL ACTIVATION INHIBITOR, MITOCHONDRIAL"/>
    <property type="match status" value="1"/>
</dbReference>
<dbReference type="EMBL" id="ADBJ01000017">
    <property type="protein sequence ID" value="EFA83240.1"/>
    <property type="molecule type" value="Genomic_DNA"/>
</dbReference>
<dbReference type="Proteomes" id="UP000001396">
    <property type="component" value="Unassembled WGS sequence"/>
</dbReference>
<feature type="compositionally biased region" description="Low complexity" evidence="1">
    <location>
        <begin position="139"/>
        <end position="167"/>
    </location>
</feature>
<evidence type="ECO:0000259" key="2">
    <source>
        <dbReference type="Pfam" id="PF14687"/>
    </source>
</evidence>
<feature type="compositionally biased region" description="Low complexity" evidence="1">
    <location>
        <begin position="67"/>
        <end position="86"/>
    </location>
</feature>
<comment type="caution">
    <text evidence="3">The sequence shown here is derived from an EMBL/GenBank/DDBJ whole genome shotgun (WGS) entry which is preliminary data.</text>
</comment>
<dbReference type="AlphaFoldDB" id="D3B5U2"/>
<dbReference type="GO" id="GO:0005739">
    <property type="term" value="C:mitochondrion"/>
    <property type="evidence" value="ECO:0007669"/>
    <property type="project" value="TreeGrafter"/>
</dbReference>
<keyword evidence="4" id="KW-1185">Reference proteome</keyword>
<dbReference type="InParanoid" id="D3B5U2"/>
<dbReference type="SUPFAM" id="SSF81995">
    <property type="entry name" value="beta-sandwich domain of Sec23/24"/>
    <property type="match status" value="1"/>
</dbReference>
<feature type="compositionally biased region" description="Basic residues" evidence="1">
    <location>
        <begin position="56"/>
        <end position="66"/>
    </location>
</feature>
<dbReference type="Pfam" id="PF14687">
    <property type="entry name" value="DUF4460"/>
    <property type="match status" value="1"/>
</dbReference>